<keyword evidence="4 8" id="KW-0479">Metal-binding</keyword>
<dbReference type="Proteomes" id="UP000515158">
    <property type="component" value="Unplaced"/>
</dbReference>
<dbReference type="GO" id="GO:0005506">
    <property type="term" value="F:iron ion binding"/>
    <property type="evidence" value="ECO:0007669"/>
    <property type="project" value="InterPro"/>
</dbReference>
<dbReference type="GO" id="GO:0016705">
    <property type="term" value="F:oxidoreductase activity, acting on paired donors, with incorporation or reduction of molecular oxygen"/>
    <property type="evidence" value="ECO:0007669"/>
    <property type="project" value="InterPro"/>
</dbReference>
<dbReference type="InterPro" id="IPR001128">
    <property type="entry name" value="Cyt_P450"/>
</dbReference>
<dbReference type="InterPro" id="IPR036396">
    <property type="entry name" value="Cyt_P450_sf"/>
</dbReference>
<evidence type="ECO:0000256" key="6">
    <source>
        <dbReference type="ARBA" id="ARBA00023004"/>
    </source>
</evidence>
<feature type="compositionally biased region" description="Basic residues" evidence="10">
    <location>
        <begin position="503"/>
        <end position="513"/>
    </location>
</feature>
<keyword evidence="11" id="KW-1133">Transmembrane helix</keyword>
<dbReference type="PRINTS" id="PR00385">
    <property type="entry name" value="P450"/>
</dbReference>
<keyword evidence="5 9" id="KW-0560">Oxidoreductase</keyword>
<sequence length="513" mass="56816">MTLVTEALVLAAVGGVTTLLALFLQQYIHFRRLELAIPGPASLPLLGNTLDFVNVTPDTALKTIRRLVGGRSELTRFSLMNHLVVFVNDAEAIDCVARRPEFQTKARFVYHLLDDPRSLLQLGGAEWRARRKALEPGFHKKVLDSYMDIFHGEAKGFADSLAVGEPVDVAGPLREATSRNFLRTSGRPDLEGDVKPFVDFFQTFLFAVNRRAFNPLLWSKRLFEMTPLGRNVAKMREALHDLIREGLAAKHAEVKQPGGKGRQSGRARKTLTDILADLHDKGEILEDDVVDDLKTFFGANVETTVATVSWALKLLSMHPEVQERLFAEVTAVLGDRDVTVEDLPKMKYLDCVIKETMRMFPPLPFVGRQCVRETALCGHVLPANSSVMLNILAVHWDPRHWPEPHVFEPGRFLPEHSRGRPRGAHIPFSVGSRNCIGGKYAMMVVATLLAATVRAHRVLPVGDHEDVQSLVDNMAFDLTSRLVGGIKVVFQPRGSDSGGPAGRARRAARAIGA</sequence>
<evidence type="ECO:0000256" key="4">
    <source>
        <dbReference type="ARBA" id="ARBA00022723"/>
    </source>
</evidence>
<comment type="similarity">
    <text evidence="2 9">Belongs to the cytochrome P450 family.</text>
</comment>
<dbReference type="PANTHER" id="PTHR24291">
    <property type="entry name" value="CYTOCHROME P450 FAMILY 4"/>
    <property type="match status" value="1"/>
</dbReference>
<gene>
    <name evidence="13" type="primary">LOC117647512</name>
</gene>
<feature type="transmembrane region" description="Helical" evidence="11">
    <location>
        <begin position="7"/>
        <end position="28"/>
    </location>
</feature>
<evidence type="ECO:0000256" key="11">
    <source>
        <dbReference type="SAM" id="Phobius"/>
    </source>
</evidence>
<dbReference type="Gene3D" id="1.10.630.10">
    <property type="entry name" value="Cytochrome P450"/>
    <property type="match status" value="1"/>
</dbReference>
<comment type="cofactor">
    <cofactor evidence="1 8">
        <name>heme</name>
        <dbReference type="ChEBI" id="CHEBI:30413"/>
    </cofactor>
</comment>
<dbReference type="GO" id="GO:0004497">
    <property type="term" value="F:monooxygenase activity"/>
    <property type="evidence" value="ECO:0007669"/>
    <property type="project" value="UniProtKB-KW"/>
</dbReference>
<dbReference type="Pfam" id="PF00067">
    <property type="entry name" value="p450"/>
    <property type="match status" value="1"/>
</dbReference>
<dbReference type="RefSeq" id="XP_034245161.1">
    <property type="nucleotide sequence ID" value="XM_034389270.1"/>
</dbReference>
<dbReference type="OrthoDB" id="1470350at2759"/>
<dbReference type="InterPro" id="IPR017972">
    <property type="entry name" value="Cyt_P450_CS"/>
</dbReference>
<dbReference type="GeneID" id="117647512"/>
<accession>A0A6P8Z5P5</accession>
<dbReference type="GO" id="GO:0020037">
    <property type="term" value="F:heme binding"/>
    <property type="evidence" value="ECO:0007669"/>
    <property type="project" value="InterPro"/>
</dbReference>
<evidence type="ECO:0000313" key="13">
    <source>
        <dbReference type="RefSeq" id="XP_034245161.1"/>
    </source>
</evidence>
<evidence type="ECO:0000256" key="5">
    <source>
        <dbReference type="ARBA" id="ARBA00023002"/>
    </source>
</evidence>
<evidence type="ECO:0000256" key="1">
    <source>
        <dbReference type="ARBA" id="ARBA00001971"/>
    </source>
</evidence>
<organism evidence="13">
    <name type="scientific">Thrips palmi</name>
    <name type="common">Melon thrips</name>
    <dbReference type="NCBI Taxonomy" id="161013"/>
    <lineage>
        <taxon>Eukaryota</taxon>
        <taxon>Metazoa</taxon>
        <taxon>Ecdysozoa</taxon>
        <taxon>Arthropoda</taxon>
        <taxon>Hexapoda</taxon>
        <taxon>Insecta</taxon>
        <taxon>Pterygota</taxon>
        <taxon>Neoptera</taxon>
        <taxon>Paraneoptera</taxon>
        <taxon>Thysanoptera</taxon>
        <taxon>Terebrantia</taxon>
        <taxon>Thripoidea</taxon>
        <taxon>Thripidae</taxon>
        <taxon>Thrips</taxon>
    </lineage>
</organism>
<proteinExistence type="inferred from homology"/>
<evidence type="ECO:0000313" key="12">
    <source>
        <dbReference type="Proteomes" id="UP000515158"/>
    </source>
</evidence>
<dbReference type="PANTHER" id="PTHR24291:SF50">
    <property type="entry name" value="BIFUNCTIONAL ALBAFLAVENONE MONOOXYGENASE_TERPENE SYNTHASE"/>
    <property type="match status" value="1"/>
</dbReference>
<dbReference type="InterPro" id="IPR002401">
    <property type="entry name" value="Cyt_P450_E_grp-I"/>
</dbReference>
<dbReference type="AlphaFoldDB" id="A0A6P8Z5P5"/>
<keyword evidence="11" id="KW-0812">Transmembrane</keyword>
<keyword evidence="11" id="KW-0472">Membrane</keyword>
<dbReference type="PROSITE" id="PS00086">
    <property type="entry name" value="CYTOCHROME_P450"/>
    <property type="match status" value="1"/>
</dbReference>
<name>A0A6P8Z5P5_THRPL</name>
<evidence type="ECO:0000256" key="10">
    <source>
        <dbReference type="SAM" id="MobiDB-lite"/>
    </source>
</evidence>
<keyword evidence="12" id="KW-1185">Reference proteome</keyword>
<evidence type="ECO:0000256" key="8">
    <source>
        <dbReference type="PIRSR" id="PIRSR602401-1"/>
    </source>
</evidence>
<feature type="binding site" description="axial binding residue" evidence="8">
    <location>
        <position position="435"/>
    </location>
    <ligand>
        <name>heme</name>
        <dbReference type="ChEBI" id="CHEBI:30413"/>
    </ligand>
    <ligandPart>
        <name>Fe</name>
        <dbReference type="ChEBI" id="CHEBI:18248"/>
    </ligandPart>
</feature>
<feature type="region of interest" description="Disordered" evidence="10">
    <location>
        <begin position="494"/>
        <end position="513"/>
    </location>
</feature>
<reference evidence="13" key="1">
    <citation type="submission" date="2025-08" db="UniProtKB">
        <authorList>
            <consortium name="RefSeq"/>
        </authorList>
    </citation>
    <scope>IDENTIFICATION</scope>
    <source>
        <tissue evidence="13">Total insect</tissue>
    </source>
</reference>
<keyword evidence="6 8" id="KW-0408">Iron</keyword>
<evidence type="ECO:0000256" key="9">
    <source>
        <dbReference type="RuleBase" id="RU000461"/>
    </source>
</evidence>
<dbReference type="SUPFAM" id="SSF48264">
    <property type="entry name" value="Cytochrome P450"/>
    <property type="match status" value="1"/>
</dbReference>
<evidence type="ECO:0000256" key="2">
    <source>
        <dbReference type="ARBA" id="ARBA00010617"/>
    </source>
</evidence>
<evidence type="ECO:0000256" key="7">
    <source>
        <dbReference type="ARBA" id="ARBA00023033"/>
    </source>
</evidence>
<keyword evidence="7 9" id="KW-0503">Monooxygenase</keyword>
<dbReference type="InterPro" id="IPR050196">
    <property type="entry name" value="Cytochrome_P450_Monoox"/>
</dbReference>
<dbReference type="PRINTS" id="PR00463">
    <property type="entry name" value="EP450I"/>
</dbReference>
<evidence type="ECO:0000256" key="3">
    <source>
        <dbReference type="ARBA" id="ARBA00022617"/>
    </source>
</evidence>
<dbReference type="KEGG" id="tpal:117647512"/>
<dbReference type="InParanoid" id="A0A6P8Z5P5"/>
<protein>
    <submittedName>
        <fullName evidence="13">Probable cytochrome P450 4ac1</fullName>
    </submittedName>
</protein>
<keyword evidence="3 8" id="KW-0349">Heme</keyword>